<dbReference type="PANTHER" id="PTHR35789:SF1">
    <property type="entry name" value="SPORE GERMINATION PROTEIN B3"/>
    <property type="match status" value="1"/>
</dbReference>
<keyword evidence="6" id="KW-0564">Palmitate</keyword>
<evidence type="ECO:0000259" key="9">
    <source>
        <dbReference type="Pfam" id="PF25198"/>
    </source>
</evidence>
<evidence type="ECO:0000256" key="6">
    <source>
        <dbReference type="ARBA" id="ARBA00023139"/>
    </source>
</evidence>
<dbReference type="PROSITE" id="PS51257">
    <property type="entry name" value="PROKAR_LIPOPROTEIN"/>
    <property type="match status" value="1"/>
</dbReference>
<dbReference type="RefSeq" id="WP_116821707.1">
    <property type="nucleotide sequence ID" value="NZ_CP030926.1"/>
</dbReference>
<gene>
    <name evidence="10" type="ORF">DTO10_18795</name>
</gene>
<protein>
    <submittedName>
        <fullName evidence="10">Ger(X)C family spore germination protein</fullName>
    </submittedName>
</protein>
<evidence type="ECO:0000256" key="3">
    <source>
        <dbReference type="ARBA" id="ARBA00022544"/>
    </source>
</evidence>
<dbReference type="Proteomes" id="UP000260457">
    <property type="component" value="Chromosome"/>
</dbReference>
<dbReference type="Pfam" id="PF25198">
    <property type="entry name" value="Spore_GerAC_N"/>
    <property type="match status" value="1"/>
</dbReference>
<keyword evidence="3" id="KW-0309">Germination</keyword>
<dbReference type="InterPro" id="IPR046953">
    <property type="entry name" value="Spore_GerAC-like_C"/>
</dbReference>
<dbReference type="InterPro" id="IPR038501">
    <property type="entry name" value="Spore_GerAC_C_sf"/>
</dbReference>
<evidence type="ECO:0000256" key="4">
    <source>
        <dbReference type="ARBA" id="ARBA00022729"/>
    </source>
</evidence>
<proteinExistence type="inferred from homology"/>
<keyword evidence="4" id="KW-0732">Signal</keyword>
<sequence>MKTMKNTLILLLCVSILSGCWDSNEPERLVYANGLGIDYKDGKVIVYLQIINVKGLAKSESGGDPSTLSQADVGHASGNTLDEAIFNLYNTSDRRIYWGHISFVIFSEEALKAGGLRYTADFLDRYRETRYRIFFFMTKDPIKDAMLISPIENISVAFSKLSDPDGNYNQSSFIPPINLREIIIELDEPAHQVAIPLLKITEQWTGQKKKKQDLLMERVAIISENKIKTILPKKVMNGGRWFNKDFVRDSVSIFPETKNDAFVVIYDKKFKIIPVVEKNGTVRFDVKMKLKASVEMMIKDITRKQYEKEIKRSIKKEINKSYQYTQKRDIDLLRLSETLYRMDNKSWKKIEIKGRIPLEEDTLRSIQIDVEIQDTGKQRLTPIFDGQKDKGIENQ</sequence>
<comment type="subcellular location">
    <subcellularLocation>
        <location evidence="1">Membrane</location>
        <topology evidence="1">Lipid-anchor</topology>
    </subcellularLocation>
</comment>
<dbReference type="InterPro" id="IPR057336">
    <property type="entry name" value="GerAC_N"/>
</dbReference>
<accession>A0ABM6XQE6</accession>
<dbReference type="EMBL" id="CP030926">
    <property type="protein sequence ID" value="AXN40215.1"/>
    <property type="molecule type" value="Genomic_DNA"/>
</dbReference>
<evidence type="ECO:0000256" key="5">
    <source>
        <dbReference type="ARBA" id="ARBA00023136"/>
    </source>
</evidence>
<feature type="domain" description="Spore germination GerAC-like C-terminal" evidence="8">
    <location>
        <begin position="219"/>
        <end position="376"/>
    </location>
</feature>
<evidence type="ECO:0000256" key="1">
    <source>
        <dbReference type="ARBA" id="ARBA00004635"/>
    </source>
</evidence>
<dbReference type="InterPro" id="IPR008844">
    <property type="entry name" value="Spore_GerAC-like"/>
</dbReference>
<feature type="domain" description="Spore germination protein N-terminal" evidence="9">
    <location>
        <begin position="22"/>
        <end position="200"/>
    </location>
</feature>
<evidence type="ECO:0000256" key="7">
    <source>
        <dbReference type="ARBA" id="ARBA00023288"/>
    </source>
</evidence>
<comment type="similarity">
    <text evidence="2">Belongs to the GerABKC lipoprotein family.</text>
</comment>
<evidence type="ECO:0000313" key="11">
    <source>
        <dbReference type="Proteomes" id="UP000260457"/>
    </source>
</evidence>
<name>A0ABM6XQE6_9BACI</name>
<evidence type="ECO:0000256" key="2">
    <source>
        <dbReference type="ARBA" id="ARBA00007886"/>
    </source>
</evidence>
<dbReference type="Gene3D" id="3.30.300.210">
    <property type="entry name" value="Nutrient germinant receptor protein C, domain 3"/>
    <property type="match status" value="1"/>
</dbReference>
<reference evidence="10 11" key="1">
    <citation type="submission" date="2018-07" db="EMBL/GenBank/DDBJ databases">
        <title>The molecular basis for the intramolecular migration of carboxyl group in the catabolism of para-hydroxybenzoate via gentisate.</title>
        <authorList>
            <person name="Zhao H."/>
            <person name="Xu Y."/>
            <person name="Lin S."/>
            <person name="Spain J.C."/>
            <person name="Zhou N.-Y."/>
        </authorList>
    </citation>
    <scope>NUCLEOTIDE SEQUENCE [LARGE SCALE GENOMIC DNA]</scope>
    <source>
        <strain evidence="10 11">PHB-7a</strain>
    </source>
</reference>
<dbReference type="NCBIfam" id="TIGR02887">
    <property type="entry name" value="spore_ger_x_C"/>
    <property type="match status" value="1"/>
</dbReference>
<keyword evidence="11" id="KW-1185">Reference proteome</keyword>
<keyword evidence="5" id="KW-0472">Membrane</keyword>
<keyword evidence="7" id="KW-0449">Lipoprotein</keyword>
<evidence type="ECO:0000313" key="10">
    <source>
        <dbReference type="EMBL" id="AXN40215.1"/>
    </source>
</evidence>
<dbReference type="PANTHER" id="PTHR35789">
    <property type="entry name" value="SPORE GERMINATION PROTEIN B3"/>
    <property type="match status" value="1"/>
</dbReference>
<evidence type="ECO:0000259" key="8">
    <source>
        <dbReference type="Pfam" id="PF05504"/>
    </source>
</evidence>
<organism evidence="10 11">
    <name type="scientific">Peribacillus butanolivorans</name>
    <dbReference type="NCBI Taxonomy" id="421767"/>
    <lineage>
        <taxon>Bacteria</taxon>
        <taxon>Bacillati</taxon>
        <taxon>Bacillota</taxon>
        <taxon>Bacilli</taxon>
        <taxon>Bacillales</taxon>
        <taxon>Bacillaceae</taxon>
        <taxon>Peribacillus</taxon>
    </lineage>
</organism>
<dbReference type="Pfam" id="PF05504">
    <property type="entry name" value="Spore_GerAC"/>
    <property type="match status" value="1"/>
</dbReference>